<accession>K8XKW8</accession>
<organism evidence="1 2">
    <name type="scientific">Rhodococcus opacus M213</name>
    <dbReference type="NCBI Taxonomy" id="1129896"/>
    <lineage>
        <taxon>Bacteria</taxon>
        <taxon>Bacillati</taxon>
        <taxon>Actinomycetota</taxon>
        <taxon>Actinomycetes</taxon>
        <taxon>Mycobacteriales</taxon>
        <taxon>Nocardiaceae</taxon>
        <taxon>Rhodococcus</taxon>
    </lineage>
</organism>
<dbReference type="EMBL" id="AJYC02000141">
    <property type="protein sequence ID" value="EKT77715.1"/>
    <property type="molecule type" value="Genomic_DNA"/>
</dbReference>
<dbReference type="Proteomes" id="UP000005951">
    <property type="component" value="Unassembled WGS sequence"/>
</dbReference>
<evidence type="ECO:0000313" key="2">
    <source>
        <dbReference type="Proteomes" id="UP000005951"/>
    </source>
</evidence>
<dbReference type="AlphaFoldDB" id="K8XKW8"/>
<comment type="caution">
    <text evidence="1">The sequence shown here is derived from an EMBL/GenBank/DDBJ whole genome shotgun (WGS) entry which is preliminary data.</text>
</comment>
<reference evidence="1 2" key="1">
    <citation type="journal article" date="2013" name="Genome Announc.">
        <title>Draft Genome Sequence of Rhodococcus opacus Strain M213 Shows a Diverse Catabolic Potential.</title>
        <authorList>
            <person name="Pathak A."/>
            <person name="Green S.J."/>
            <person name="Ogram A."/>
            <person name="Chauhan A."/>
        </authorList>
    </citation>
    <scope>NUCLEOTIDE SEQUENCE [LARGE SCALE GENOMIC DNA]</scope>
    <source>
        <strain evidence="1 2">M213</strain>
    </source>
</reference>
<sequence length="234" mass="24830">MAALREARSPIARLRSAHAGYPPVMTTEHLPRHCSPRTEDYPTVRIVAAREAQLMRTLGRAVTILSAAGVPFAVGGDCAVYARGGPPAEYQVTIIASDEHLTEARTALAAGGMRSIASSRLGSRQVVGGDLRVILLYPAGTTGTGEGLLARAETMRIGQIWAPVLSGTDLMIDKLRRLGSHRCDFVPMLPVARALREQVDWPTVAGATADLPCARAFLGLLDDLAVTGSLEGRP</sequence>
<dbReference type="InterPro" id="IPR043519">
    <property type="entry name" value="NT_sf"/>
</dbReference>
<proteinExistence type="predicted"/>
<protein>
    <submittedName>
        <fullName evidence="1">Uncharacterized protein</fullName>
    </submittedName>
</protein>
<name>K8XKW8_RHOOP</name>
<evidence type="ECO:0000313" key="1">
    <source>
        <dbReference type="EMBL" id="EKT77715.1"/>
    </source>
</evidence>
<dbReference type="SUPFAM" id="SSF81301">
    <property type="entry name" value="Nucleotidyltransferase"/>
    <property type="match status" value="1"/>
</dbReference>
<gene>
    <name evidence="1" type="ORF">WSS_A36353</name>
</gene>